<dbReference type="InterPro" id="IPR003591">
    <property type="entry name" value="Leu-rich_rpt_typical-subtyp"/>
</dbReference>
<evidence type="ECO:0000256" key="2">
    <source>
        <dbReference type="ARBA" id="ARBA00022737"/>
    </source>
</evidence>
<evidence type="ECO:0000313" key="8">
    <source>
        <dbReference type="Proteomes" id="UP000593561"/>
    </source>
</evidence>
<accession>A0A7J8RIX4</accession>
<comment type="similarity">
    <text evidence="3">Belongs to the SHOC2 family.</text>
</comment>
<dbReference type="SMART" id="SM00365">
    <property type="entry name" value="LRR_SD22"/>
    <property type="match status" value="4"/>
</dbReference>
<dbReference type="Gene3D" id="3.80.10.10">
    <property type="entry name" value="Ribonuclease Inhibitor"/>
    <property type="match status" value="3"/>
</dbReference>
<organism evidence="7 8">
    <name type="scientific">Gossypium davidsonii</name>
    <name type="common">Davidson's cotton</name>
    <name type="synonym">Gossypium klotzschianum subsp. davidsonii</name>
    <dbReference type="NCBI Taxonomy" id="34287"/>
    <lineage>
        <taxon>Eukaryota</taxon>
        <taxon>Viridiplantae</taxon>
        <taxon>Streptophyta</taxon>
        <taxon>Embryophyta</taxon>
        <taxon>Tracheophyta</taxon>
        <taxon>Spermatophyta</taxon>
        <taxon>Magnoliopsida</taxon>
        <taxon>eudicotyledons</taxon>
        <taxon>Gunneridae</taxon>
        <taxon>Pentapetalae</taxon>
        <taxon>rosids</taxon>
        <taxon>malvids</taxon>
        <taxon>Malvales</taxon>
        <taxon>Malvaceae</taxon>
        <taxon>Malvoideae</taxon>
        <taxon>Gossypium</taxon>
    </lineage>
</organism>
<proteinExistence type="inferred from homology"/>
<gene>
    <name evidence="7" type="ORF">Godav_014074</name>
</gene>
<dbReference type="SMART" id="SM00369">
    <property type="entry name" value="LRR_TYP"/>
    <property type="match status" value="7"/>
</dbReference>
<dbReference type="PANTHER" id="PTHR48051">
    <property type="match status" value="1"/>
</dbReference>
<dbReference type="PANTHER" id="PTHR48051:SF39">
    <property type="entry name" value="P53-INDUCED DEATH DOMAIN PROTEIN 1"/>
    <property type="match status" value="1"/>
</dbReference>
<dbReference type="InterPro" id="IPR032675">
    <property type="entry name" value="LRR_dom_sf"/>
</dbReference>
<dbReference type="SMART" id="SM00364">
    <property type="entry name" value="LRR_BAC"/>
    <property type="match status" value="7"/>
</dbReference>
<dbReference type="Pfam" id="PF23598">
    <property type="entry name" value="LRR_14"/>
    <property type="match status" value="1"/>
</dbReference>
<evidence type="ECO:0000256" key="1">
    <source>
        <dbReference type="ARBA" id="ARBA00022614"/>
    </source>
</evidence>
<evidence type="ECO:0000313" key="7">
    <source>
        <dbReference type="EMBL" id="MBA0613691.1"/>
    </source>
</evidence>
<dbReference type="Pfam" id="PF13855">
    <property type="entry name" value="LRR_8"/>
    <property type="match status" value="1"/>
</dbReference>
<dbReference type="GO" id="GO:0005737">
    <property type="term" value="C:cytoplasm"/>
    <property type="evidence" value="ECO:0007669"/>
    <property type="project" value="TreeGrafter"/>
</dbReference>
<dbReference type="InterPro" id="IPR050216">
    <property type="entry name" value="LRR_domain-containing"/>
</dbReference>
<dbReference type="SUPFAM" id="SSF52058">
    <property type="entry name" value="L domain-like"/>
    <property type="match status" value="1"/>
</dbReference>
<name>A0A7J8RIX4_GOSDV</name>
<reference evidence="7 8" key="1">
    <citation type="journal article" date="2019" name="Genome Biol. Evol.">
        <title>Insights into the evolution of the New World diploid cottons (Gossypium, subgenus Houzingenia) based on genome sequencing.</title>
        <authorList>
            <person name="Grover C.E."/>
            <person name="Arick M.A. 2nd"/>
            <person name="Thrash A."/>
            <person name="Conover J.L."/>
            <person name="Sanders W.S."/>
            <person name="Peterson D.G."/>
            <person name="Frelichowski J.E."/>
            <person name="Scheffler J.A."/>
            <person name="Scheffler B.E."/>
            <person name="Wendel J.F."/>
        </authorList>
    </citation>
    <scope>NUCLEOTIDE SEQUENCE [LARGE SCALE GENOMIC DNA]</scope>
    <source>
        <strain evidence="7">27</strain>
        <tissue evidence="7">Leaf</tissue>
    </source>
</reference>
<evidence type="ECO:0000256" key="5">
    <source>
        <dbReference type="SAM" id="Coils"/>
    </source>
</evidence>
<dbReference type="InterPro" id="IPR001611">
    <property type="entry name" value="Leu-rich_rpt"/>
</dbReference>
<evidence type="ECO:0000256" key="4">
    <source>
        <dbReference type="ARBA" id="ARBA00037519"/>
    </source>
</evidence>
<comment type="function">
    <text evidence="4">Leucine-rich repeat protein that likely mediates protein interactions, possibly in the context of signal transduction.</text>
</comment>
<dbReference type="EMBL" id="JABFAC010000005">
    <property type="protein sequence ID" value="MBA0613691.1"/>
    <property type="molecule type" value="Genomic_DNA"/>
</dbReference>
<dbReference type="AlphaFoldDB" id="A0A7J8RIX4"/>
<evidence type="ECO:0000256" key="3">
    <source>
        <dbReference type="ARBA" id="ARBA00023786"/>
    </source>
</evidence>
<evidence type="ECO:0000259" key="6">
    <source>
        <dbReference type="Pfam" id="PF23598"/>
    </source>
</evidence>
<dbReference type="PRINTS" id="PR00019">
    <property type="entry name" value="LEURICHRPT"/>
</dbReference>
<dbReference type="InterPro" id="IPR055414">
    <property type="entry name" value="LRR_R13L4/SHOC2-like"/>
</dbReference>
<keyword evidence="5" id="KW-0175">Coiled coil</keyword>
<dbReference type="PROSITE" id="PS51450">
    <property type="entry name" value="LRR"/>
    <property type="match status" value="3"/>
</dbReference>
<protein>
    <recommendedName>
        <fullName evidence="6">Disease resistance R13L4/SHOC-2-like LRR domain-containing protein</fullName>
    </recommendedName>
</protein>
<keyword evidence="2" id="KW-0677">Repeat</keyword>
<dbReference type="Proteomes" id="UP000593561">
    <property type="component" value="Unassembled WGS sequence"/>
</dbReference>
<feature type="domain" description="Disease resistance R13L4/SHOC-2-like LRR" evidence="6">
    <location>
        <begin position="250"/>
        <end position="330"/>
    </location>
</feature>
<keyword evidence="1" id="KW-0433">Leucine-rich repeat</keyword>
<keyword evidence="8" id="KW-1185">Reference proteome</keyword>
<comment type="caution">
    <text evidence="7">The sequence shown here is derived from an EMBL/GenBank/DDBJ whole genome shotgun (WGS) entry which is preliminary data.</text>
</comment>
<feature type="coiled-coil region" evidence="5">
    <location>
        <begin position="180"/>
        <end position="207"/>
    </location>
</feature>
<sequence>MKEFDDSMLSSVGDKDNVVLRSSVCQKYHLAFGVALLTAHQLHESLLFTTLSSFSHVNALPLPLTLLPSSLLPSITLMDPNLSKFPILSYIFSQQDPYNYPSLPPQIRQDLLTRFPHLPDPSILASLSRSIPTSVTQTHSLLRSLGPRPDPSAVSAARSKITHIQETQSSLQEADIYKTVLRLEGLHEDYERQLTEVEENLGRLYCSAVEQMSGDDEVNEDVVRILKEAENGVVERVELSGRQLRLLPEAFGKLHGLVYLNLSNNQIEVIPDSIGGLKKLEELNASSNHLQHLPDSVGLLLNLRILDVSGNKLNALPESIARCSSLVELDASFNNLTFLPNNIGYGLLNLEKLSIQLNKIHFLPSSICEMRSLRYLDAHFNELHGLPQVIGRMTKLEVLNLSSNFNDFTELPDTISDLTNLRELDLSNNQIRALPCTFGRLGKLVKLNLDQNPLIVPPIEIANKGADAVKDYMSKKWLDIITEEQRRINLEASNQQGQMGWLSWGTSLVSNAISGVSQSVGEYLNGPKAPRDPYLDQQL</sequence>
<dbReference type="FunFam" id="3.80.10.10:FF:000405">
    <property type="entry name" value="Plant intracellular Ras-group-related LRR protein 4"/>
    <property type="match status" value="1"/>
</dbReference>